<dbReference type="PROSITE" id="PS50089">
    <property type="entry name" value="ZF_RING_2"/>
    <property type="match status" value="1"/>
</dbReference>
<name>A0A6V7TQB3_MELEN</name>
<sequence length="84" mass="10029">MSSKYLNLKMVYYKFGRCIICTIQLNHENVYFLNNCGHKFHHYCIDRWISEEKKTCPCCRVTANLNDIKHFLSKNKVIVPMILN</sequence>
<keyword evidence="3" id="KW-0862">Zinc</keyword>
<dbReference type="EMBL" id="CAJEWN010000010">
    <property type="protein sequence ID" value="CAD2131007.1"/>
    <property type="molecule type" value="Genomic_DNA"/>
</dbReference>
<evidence type="ECO:0000256" key="4">
    <source>
        <dbReference type="PROSITE-ProRule" id="PRU00175"/>
    </source>
</evidence>
<keyword evidence="2 4" id="KW-0863">Zinc-finger</keyword>
<dbReference type="SMART" id="SM00184">
    <property type="entry name" value="RING"/>
    <property type="match status" value="1"/>
</dbReference>
<keyword evidence="1" id="KW-0479">Metal-binding</keyword>
<comment type="caution">
    <text evidence="6">The sequence shown here is derived from an EMBL/GenBank/DDBJ whole genome shotgun (WGS) entry which is preliminary data.</text>
</comment>
<dbReference type="InterPro" id="IPR001841">
    <property type="entry name" value="Znf_RING"/>
</dbReference>
<dbReference type="OrthoDB" id="5855253at2759"/>
<evidence type="ECO:0000256" key="3">
    <source>
        <dbReference type="ARBA" id="ARBA00022833"/>
    </source>
</evidence>
<dbReference type="AlphaFoldDB" id="A0A6V7TQB3"/>
<proteinExistence type="predicted"/>
<dbReference type="InterPro" id="IPR013083">
    <property type="entry name" value="Znf_RING/FYVE/PHD"/>
</dbReference>
<protein>
    <recommendedName>
        <fullName evidence="5">RING-type domain-containing protein</fullName>
    </recommendedName>
</protein>
<dbReference type="GO" id="GO:0008270">
    <property type="term" value="F:zinc ion binding"/>
    <property type="evidence" value="ECO:0007669"/>
    <property type="project" value="UniProtKB-KW"/>
</dbReference>
<dbReference type="Pfam" id="PF13639">
    <property type="entry name" value="zf-RING_2"/>
    <property type="match status" value="1"/>
</dbReference>
<evidence type="ECO:0000313" key="6">
    <source>
        <dbReference type="EMBL" id="CAD2131007.1"/>
    </source>
</evidence>
<gene>
    <name evidence="6" type="ORF">MENT_LOCUS3141</name>
</gene>
<dbReference type="PANTHER" id="PTHR45798:SF97">
    <property type="entry name" value="ALCOHOL-SENSITIVE RING FINGER PROTEIN 1"/>
    <property type="match status" value="1"/>
</dbReference>
<dbReference type="Proteomes" id="UP000580250">
    <property type="component" value="Unassembled WGS sequence"/>
</dbReference>
<organism evidence="6 7">
    <name type="scientific">Meloidogyne enterolobii</name>
    <name type="common">Root-knot nematode worm</name>
    <name type="synonym">Meloidogyne mayaguensis</name>
    <dbReference type="NCBI Taxonomy" id="390850"/>
    <lineage>
        <taxon>Eukaryota</taxon>
        <taxon>Metazoa</taxon>
        <taxon>Ecdysozoa</taxon>
        <taxon>Nematoda</taxon>
        <taxon>Chromadorea</taxon>
        <taxon>Rhabditida</taxon>
        <taxon>Tylenchina</taxon>
        <taxon>Tylenchomorpha</taxon>
        <taxon>Tylenchoidea</taxon>
        <taxon>Meloidogynidae</taxon>
        <taxon>Meloidogyninae</taxon>
        <taxon>Meloidogyne</taxon>
    </lineage>
</organism>
<evidence type="ECO:0000259" key="5">
    <source>
        <dbReference type="PROSITE" id="PS50089"/>
    </source>
</evidence>
<feature type="domain" description="RING-type" evidence="5">
    <location>
        <begin position="18"/>
        <end position="60"/>
    </location>
</feature>
<evidence type="ECO:0000313" key="7">
    <source>
        <dbReference type="Proteomes" id="UP000580250"/>
    </source>
</evidence>
<evidence type="ECO:0000256" key="2">
    <source>
        <dbReference type="ARBA" id="ARBA00022771"/>
    </source>
</evidence>
<accession>A0A6V7TQB3</accession>
<dbReference type="SUPFAM" id="SSF57850">
    <property type="entry name" value="RING/U-box"/>
    <property type="match status" value="1"/>
</dbReference>
<reference evidence="6 7" key="1">
    <citation type="submission" date="2020-08" db="EMBL/GenBank/DDBJ databases">
        <authorList>
            <person name="Koutsovoulos G."/>
            <person name="Danchin GJ E."/>
        </authorList>
    </citation>
    <scope>NUCLEOTIDE SEQUENCE [LARGE SCALE GENOMIC DNA]</scope>
</reference>
<dbReference type="PANTHER" id="PTHR45798">
    <property type="entry name" value="RING-H2 FINGER PROTEIN ATL61-RELATED-RELATED"/>
    <property type="match status" value="1"/>
</dbReference>
<dbReference type="Gene3D" id="3.30.40.10">
    <property type="entry name" value="Zinc/RING finger domain, C3HC4 (zinc finger)"/>
    <property type="match status" value="1"/>
</dbReference>
<dbReference type="InterPro" id="IPR052788">
    <property type="entry name" value="RING-type_E3_ligase_ATL"/>
</dbReference>
<evidence type="ECO:0000256" key="1">
    <source>
        <dbReference type="ARBA" id="ARBA00022723"/>
    </source>
</evidence>